<keyword evidence="6" id="KW-0325">Glycoprotein</keyword>
<dbReference type="VEuPathDB" id="TriTrypDB:Tb427_000091200"/>
<dbReference type="Gene3D" id="1.10.470.10">
    <property type="entry name" value="Variant Surface Glycoprotein, subunit A, domain 2"/>
    <property type="match status" value="1"/>
</dbReference>
<evidence type="ECO:0000256" key="6">
    <source>
        <dbReference type="ARBA" id="ARBA00023180"/>
    </source>
</evidence>
<dbReference type="Gene3D" id="3.30.1680.30">
    <property type="match status" value="1"/>
</dbReference>
<accession>A0A1J0R939</accession>
<evidence type="ECO:0000256" key="3">
    <source>
        <dbReference type="ARBA" id="ARBA00022475"/>
    </source>
</evidence>
<evidence type="ECO:0000256" key="2">
    <source>
        <dbReference type="ARBA" id="ARBA00004609"/>
    </source>
</evidence>
<keyword evidence="4" id="KW-0336">GPI-anchor</keyword>
<dbReference type="InterPro" id="IPR019609">
    <property type="entry name" value="Variant_surf_glycoprt_trypan_C"/>
</dbReference>
<comment type="function">
    <text evidence="1">VSG forms a coat on the surface of the parasite. The trypanosome evades the immune response of the host by expressing a series of antigenically distinct VSGs from an estimated 1000 VSG genes.</text>
</comment>
<proteinExistence type="predicted"/>
<evidence type="ECO:0000256" key="1">
    <source>
        <dbReference type="ARBA" id="ARBA00002523"/>
    </source>
</evidence>
<comment type="subcellular location">
    <subcellularLocation>
        <location evidence="2">Cell membrane</location>
        <topology evidence="2">Lipid-anchor</topology>
        <topology evidence="2">GPI-anchor</topology>
    </subcellularLocation>
</comment>
<dbReference type="GO" id="GO:0005886">
    <property type="term" value="C:plasma membrane"/>
    <property type="evidence" value="ECO:0007669"/>
    <property type="project" value="UniProtKB-SubCell"/>
</dbReference>
<dbReference type="Pfam" id="PF10659">
    <property type="entry name" value="Trypan_glycop_C"/>
    <property type="match status" value="1"/>
</dbReference>
<dbReference type="EMBL" id="KX700435">
    <property type="protein sequence ID" value="APD74391.1"/>
    <property type="molecule type" value="Genomic_DNA"/>
</dbReference>
<evidence type="ECO:0000259" key="8">
    <source>
        <dbReference type="Pfam" id="PF10659"/>
    </source>
</evidence>
<evidence type="ECO:0000256" key="5">
    <source>
        <dbReference type="ARBA" id="ARBA00023136"/>
    </source>
</evidence>
<dbReference type="SUPFAM" id="SSF58087">
    <property type="entry name" value="Variant surface glycoprotein (N-terminal domain)"/>
    <property type="match status" value="1"/>
</dbReference>
<keyword evidence="3" id="KW-1003">Cell membrane</keyword>
<reference evidence="9" key="1">
    <citation type="submission" date="2016-08" db="EMBL/GenBank/DDBJ databases">
        <title>VSG repertoire of Trypanosoma brucei EATRO 1125.</title>
        <authorList>
            <person name="Cross G.A."/>
        </authorList>
    </citation>
    <scope>NUCLEOTIDE SEQUENCE</scope>
    <source>
        <strain evidence="9">EATRO 1125</strain>
    </source>
</reference>
<dbReference type="VEuPathDB" id="TriTrypDB:Tb11.v5.0599"/>
<evidence type="ECO:0000256" key="4">
    <source>
        <dbReference type="ARBA" id="ARBA00022622"/>
    </source>
</evidence>
<evidence type="ECO:0000256" key="7">
    <source>
        <dbReference type="ARBA" id="ARBA00023288"/>
    </source>
</evidence>
<keyword evidence="7" id="KW-0449">Lipoprotein</keyword>
<dbReference type="AlphaFoldDB" id="A0A1J0R939"/>
<evidence type="ECO:0000313" key="9">
    <source>
        <dbReference type="EMBL" id="APD74391.1"/>
    </source>
</evidence>
<dbReference type="Gene3D" id="3.30.1680.40">
    <property type="match status" value="1"/>
</dbReference>
<protein>
    <submittedName>
        <fullName evidence="9">Variant surface glycoprotein 1125.2999</fullName>
    </submittedName>
</protein>
<name>A0A1J0R939_9TRYP</name>
<keyword evidence="5" id="KW-0472">Membrane</keyword>
<sequence length="264" mass="28869">MTGNDIEHTSTADLTKAETSAPLLAAGHAAYLLAKSEAVAFKFKDTDELAVDTDFQHEFIKTVLNQKDSAPPIDDIAGKIKKAYSQNEGMKRQYNDIFATTEVKNSAGDEPETKNLNSITKIDDLTRLLYFNQRENIKDLKNKIKTLGSSGGGNPNGAGEKICTDITDTTECNSKPYCSYNASAPETDKKCKYNAAKAKASGVPVTQTQTLGEETTSDRCTKHTEKEDCEAENKNVKSGEKFVCGWIEGKCQDSSNPTSIRSWI</sequence>
<organism evidence="9">
    <name type="scientific">Trypanosoma brucei</name>
    <dbReference type="NCBI Taxonomy" id="5691"/>
    <lineage>
        <taxon>Eukaryota</taxon>
        <taxon>Discoba</taxon>
        <taxon>Euglenozoa</taxon>
        <taxon>Kinetoplastea</taxon>
        <taxon>Metakinetoplastina</taxon>
        <taxon>Trypanosomatida</taxon>
        <taxon>Trypanosomatidae</taxon>
        <taxon>Trypanosoma</taxon>
    </lineage>
</organism>
<feature type="domain" description="Trypanosome variant surface glycoprotein C-terminal" evidence="8">
    <location>
        <begin position="163"/>
        <end position="255"/>
    </location>
</feature>
<dbReference type="GO" id="GO:0098552">
    <property type="term" value="C:side of membrane"/>
    <property type="evidence" value="ECO:0007669"/>
    <property type="project" value="UniProtKB-KW"/>
</dbReference>